<keyword evidence="8" id="KW-1185">Reference proteome</keyword>
<keyword evidence="1" id="KW-0328">Glycosyltransferase</keyword>
<dbReference type="GO" id="GO:0003950">
    <property type="term" value="F:NAD+ poly-ADP-ribosyltransferase activity"/>
    <property type="evidence" value="ECO:0007669"/>
    <property type="project" value="InterPro"/>
</dbReference>
<evidence type="ECO:0000256" key="3">
    <source>
        <dbReference type="ARBA" id="ARBA00022695"/>
    </source>
</evidence>
<protein>
    <recommendedName>
        <fullName evidence="6">UBC core domain-containing protein</fullName>
    </recommendedName>
</protein>
<feature type="domain" description="UBC core" evidence="6">
    <location>
        <begin position="825"/>
        <end position="999"/>
    </location>
</feature>
<organism evidence="7 8">
    <name type="scientific">Cerrena zonata</name>
    <dbReference type="NCBI Taxonomy" id="2478898"/>
    <lineage>
        <taxon>Eukaryota</taxon>
        <taxon>Fungi</taxon>
        <taxon>Dikarya</taxon>
        <taxon>Basidiomycota</taxon>
        <taxon>Agaricomycotina</taxon>
        <taxon>Agaricomycetes</taxon>
        <taxon>Polyporales</taxon>
        <taxon>Cerrenaceae</taxon>
        <taxon>Cerrena</taxon>
    </lineage>
</organism>
<dbReference type="InterPro" id="IPR051838">
    <property type="entry name" value="ARTD_PARP"/>
</dbReference>
<dbReference type="InterPro" id="IPR000608">
    <property type="entry name" value="UBC"/>
</dbReference>
<evidence type="ECO:0000313" key="8">
    <source>
        <dbReference type="Proteomes" id="UP001385951"/>
    </source>
</evidence>
<keyword evidence="3" id="KW-0548">Nucleotidyltransferase</keyword>
<dbReference type="SUPFAM" id="SSF54495">
    <property type="entry name" value="UBC-like"/>
    <property type="match status" value="1"/>
</dbReference>
<evidence type="ECO:0000256" key="4">
    <source>
        <dbReference type="ARBA" id="ARBA00023027"/>
    </source>
</evidence>
<evidence type="ECO:0000256" key="5">
    <source>
        <dbReference type="SAM" id="MobiDB-lite"/>
    </source>
</evidence>
<evidence type="ECO:0000256" key="2">
    <source>
        <dbReference type="ARBA" id="ARBA00022679"/>
    </source>
</evidence>
<dbReference type="Pfam" id="PF00644">
    <property type="entry name" value="PARP"/>
    <property type="match status" value="1"/>
</dbReference>
<dbReference type="InterPro" id="IPR012317">
    <property type="entry name" value="Poly(ADP-ribose)pol_cat_dom"/>
</dbReference>
<sequence length="1006" mass="112853">MKTILTILSTPRAYIKAIANSVQDYGSISIASLLQTVLTKISSFADQTNEESSDGVDSTDAGFTEESYEEYSDDELDFASPIHNLTMNWSILQRHFHETIAAGYQPGYTRLETNIVAVSVSLPVIQLASSIEPRALMAWDTRLLSKSQHLTLVITGLHHKYPALDPDGCLDAHIRNLGTKNLQFRVGLTPRYKPDDSTLMEILRRPDLDKDLEDPQLAEDLRLAENLQHEEYSQLEILDEREEGRSASASNVPVVPLDSLNGGESTIPEEVGGSEGGVDVTSSSRFSFSLSESLELLFQERFLQTVQLRLRYGIGWSAAELLISRAERVQRKPESMYDQDILPELLEADEEETKLASSYGLPSDPLLDSFGDHPNLLLIAFSYLIRRLTLCSRYCLICHNRLSVDFDALKPYVCDDPLCAFRYYHFKRGPSLEHEICTRPTTVDLLVSLAYCAAASRTLDEPLPTGIGLMVPCSTDPNGLFRRFDDMGKDEMCKAVADILTMLPPVAEMKRYLESGIKVGRVRRIENMDPNIPPAAWLLLRWCISSCTAHIEELEAEDCISDFTGGWRQFRLVVGAPDAEAKLTEWKKKAADQNANAARYPTLLAFHGSATQNWHSIVRHGLWHKVAVHGRAHGNGVYFSKNAMFSINNYSQASNHYWQNSALQVHRCVAMAEIINLPSQFVSSSPHFVVANTEWIVCRYLLVNCMSLGDQAESKSNTGEPAHIPSVLVDPVHPPTLNTKVLNIPEPDYKLQQMLEARRAEDIEYDLDEDDVKICDGIDPDSSPESPMTPVLDSLSVKEDWKHDPSWVASCTPHLLPPPETASVMATKAIQRELTTMLKEQNNAKRLDELGWYIPQDSIGDNLFQWIIEFHSFPKDLPISQDMEREGINSIVMEVDFPPTFPFSPPFFRILKPRLLPFMQHGGGHVTSGGTMCMELLTSTGWLASYSIPSVIVDVKLAIADLEPYPARLSLDWTRPYSMPDAVESYKRVALSHGWKVPNELDFLLH</sequence>
<evidence type="ECO:0000313" key="7">
    <source>
        <dbReference type="EMBL" id="KAK7678981.1"/>
    </source>
</evidence>
<feature type="region of interest" description="Disordered" evidence="5">
    <location>
        <begin position="242"/>
        <end position="264"/>
    </location>
</feature>
<gene>
    <name evidence="7" type="ORF">QCA50_017924</name>
</gene>
<comment type="caution">
    <text evidence="7">The sequence shown here is derived from an EMBL/GenBank/DDBJ whole genome shotgun (WGS) entry which is preliminary data.</text>
</comment>
<accession>A0AAW0FEB7</accession>
<keyword evidence="2" id="KW-0808">Transferase</keyword>
<dbReference type="Gene3D" id="3.10.110.10">
    <property type="entry name" value="Ubiquitin Conjugating Enzyme"/>
    <property type="match status" value="1"/>
</dbReference>
<dbReference type="PANTHER" id="PTHR21328">
    <property type="entry name" value="POLY ADP-RIBOSE POLYMERASE FAMILY, MEMBER PARP"/>
    <property type="match status" value="1"/>
</dbReference>
<dbReference type="SMART" id="SM00212">
    <property type="entry name" value="UBCc"/>
    <property type="match status" value="1"/>
</dbReference>
<dbReference type="PROSITE" id="PS50127">
    <property type="entry name" value="UBC_2"/>
    <property type="match status" value="1"/>
</dbReference>
<proteinExistence type="predicted"/>
<name>A0AAW0FEB7_9APHY</name>
<dbReference type="InterPro" id="IPR016135">
    <property type="entry name" value="UBQ-conjugating_enzyme/RWD"/>
</dbReference>
<dbReference type="SUPFAM" id="SSF56399">
    <property type="entry name" value="ADP-ribosylation"/>
    <property type="match status" value="1"/>
</dbReference>
<dbReference type="CDD" id="cd23802">
    <property type="entry name" value="UBCc_UBE2Q"/>
    <property type="match status" value="1"/>
</dbReference>
<dbReference type="Gene3D" id="3.90.228.10">
    <property type="match status" value="1"/>
</dbReference>
<evidence type="ECO:0000256" key="1">
    <source>
        <dbReference type="ARBA" id="ARBA00022676"/>
    </source>
</evidence>
<reference evidence="7 8" key="1">
    <citation type="submission" date="2022-09" db="EMBL/GenBank/DDBJ databases">
        <authorList>
            <person name="Palmer J.M."/>
        </authorList>
    </citation>
    <scope>NUCLEOTIDE SEQUENCE [LARGE SCALE GENOMIC DNA]</scope>
    <source>
        <strain evidence="7 8">DSM 7382</strain>
    </source>
</reference>
<dbReference type="Proteomes" id="UP001385951">
    <property type="component" value="Unassembled WGS sequence"/>
</dbReference>
<evidence type="ECO:0000259" key="6">
    <source>
        <dbReference type="PROSITE" id="PS50127"/>
    </source>
</evidence>
<dbReference type="EMBL" id="JASBNA010000064">
    <property type="protein sequence ID" value="KAK7678981.1"/>
    <property type="molecule type" value="Genomic_DNA"/>
</dbReference>
<dbReference type="AlphaFoldDB" id="A0AAW0FEB7"/>
<dbReference type="GO" id="GO:0016779">
    <property type="term" value="F:nucleotidyltransferase activity"/>
    <property type="evidence" value="ECO:0007669"/>
    <property type="project" value="UniProtKB-KW"/>
</dbReference>
<keyword evidence="4" id="KW-0520">NAD</keyword>